<keyword evidence="3" id="KW-1185">Reference proteome</keyword>
<feature type="domain" description="NAD-dependent epimerase/dehydratase" evidence="1">
    <location>
        <begin position="4"/>
        <end position="244"/>
    </location>
</feature>
<dbReference type="CDD" id="cd08946">
    <property type="entry name" value="SDR_e"/>
    <property type="match status" value="1"/>
</dbReference>
<dbReference type="RefSeq" id="WP_379900563.1">
    <property type="nucleotide sequence ID" value="NZ_JBHRTR010000026.1"/>
</dbReference>
<dbReference type="SUPFAM" id="SSF51735">
    <property type="entry name" value="NAD(P)-binding Rossmann-fold domains"/>
    <property type="match status" value="1"/>
</dbReference>
<dbReference type="Gene3D" id="3.40.50.720">
    <property type="entry name" value="NAD(P)-binding Rossmann-like Domain"/>
    <property type="match status" value="1"/>
</dbReference>
<protein>
    <submittedName>
        <fullName evidence="2">NAD-dependent epimerase/dehydratase family protein</fullName>
    </submittedName>
</protein>
<dbReference type="InterPro" id="IPR050177">
    <property type="entry name" value="Lipid_A_modif_metabolic_enz"/>
</dbReference>
<name>A0ABV7L022_9PROT</name>
<proteinExistence type="predicted"/>
<reference evidence="3" key="1">
    <citation type="journal article" date="2019" name="Int. J. Syst. Evol. Microbiol.">
        <title>The Global Catalogue of Microorganisms (GCM) 10K type strain sequencing project: providing services to taxonomists for standard genome sequencing and annotation.</title>
        <authorList>
            <consortium name="The Broad Institute Genomics Platform"/>
            <consortium name="The Broad Institute Genome Sequencing Center for Infectious Disease"/>
            <person name="Wu L."/>
            <person name="Ma J."/>
        </authorList>
    </citation>
    <scope>NUCLEOTIDE SEQUENCE [LARGE SCALE GENOMIC DNA]</scope>
    <source>
        <strain evidence="3">KCTC 42964</strain>
    </source>
</reference>
<sequence length="335" mass="35452">MYAVTGGSGFVGLNLVEALLRRGETVLSVSLDGLPAAAAAEFAGLPGRLVDRVADVTDGAALRALLAEHGVRRLFHGAVITAGEARERSDAARILEVNLVGATRAVEAAVAAGVERVVLASSSAVYGDAFFGAGPVAEDAPCEPRTLYGISKLGVEMMGRRLGGLHGLSVAAARITAVMGAWERDTGLRDTLSPMFQIARLAQQGRPVRIVRQGPRDWVHAPDVAQALIRLLDAAVLDHFAYNVAPGRTWHPARFCAALGRVLPGLDWDYADDEASANVAFLDDLTRTRQPADVQRLQALMPDAVLGADFPLDAALDAFARWVAAHPGWFAGPER</sequence>
<dbReference type="Pfam" id="PF01370">
    <property type="entry name" value="Epimerase"/>
    <property type="match status" value="1"/>
</dbReference>
<organism evidence="2 3">
    <name type="scientific">Marinibaculum pumilum</name>
    <dbReference type="NCBI Taxonomy" id="1766165"/>
    <lineage>
        <taxon>Bacteria</taxon>
        <taxon>Pseudomonadati</taxon>
        <taxon>Pseudomonadota</taxon>
        <taxon>Alphaproteobacteria</taxon>
        <taxon>Rhodospirillales</taxon>
        <taxon>Rhodospirillaceae</taxon>
        <taxon>Marinibaculum</taxon>
    </lineage>
</organism>
<evidence type="ECO:0000259" key="1">
    <source>
        <dbReference type="Pfam" id="PF01370"/>
    </source>
</evidence>
<evidence type="ECO:0000313" key="2">
    <source>
        <dbReference type="EMBL" id="MFC3227937.1"/>
    </source>
</evidence>
<gene>
    <name evidence="2" type="ORF">ACFOGJ_11885</name>
</gene>
<dbReference type="Proteomes" id="UP001595528">
    <property type="component" value="Unassembled WGS sequence"/>
</dbReference>
<comment type="caution">
    <text evidence="2">The sequence shown here is derived from an EMBL/GenBank/DDBJ whole genome shotgun (WGS) entry which is preliminary data.</text>
</comment>
<evidence type="ECO:0000313" key="3">
    <source>
        <dbReference type="Proteomes" id="UP001595528"/>
    </source>
</evidence>
<dbReference type="InterPro" id="IPR001509">
    <property type="entry name" value="Epimerase_deHydtase"/>
</dbReference>
<accession>A0ABV7L022</accession>
<dbReference type="InterPro" id="IPR036291">
    <property type="entry name" value="NAD(P)-bd_dom_sf"/>
</dbReference>
<dbReference type="EMBL" id="JBHRTR010000026">
    <property type="protein sequence ID" value="MFC3227937.1"/>
    <property type="molecule type" value="Genomic_DNA"/>
</dbReference>
<dbReference type="PANTHER" id="PTHR43245">
    <property type="entry name" value="BIFUNCTIONAL POLYMYXIN RESISTANCE PROTEIN ARNA"/>
    <property type="match status" value="1"/>
</dbReference>